<accession>A0ABS9TLK7</accession>
<evidence type="ECO:0000313" key="5">
    <source>
        <dbReference type="Proteomes" id="UP001299970"/>
    </source>
</evidence>
<gene>
    <name evidence="4" type="ORF">MMF94_27290</name>
</gene>
<feature type="domain" description="SMP-30/Gluconolactonase/LRE-like region" evidence="3">
    <location>
        <begin position="16"/>
        <end position="255"/>
    </location>
</feature>
<evidence type="ECO:0000259" key="3">
    <source>
        <dbReference type="Pfam" id="PF08450"/>
    </source>
</evidence>
<dbReference type="PANTHER" id="PTHR47572">
    <property type="entry name" value="LIPOPROTEIN-RELATED"/>
    <property type="match status" value="1"/>
</dbReference>
<organism evidence="4 5">
    <name type="scientific">Pseudonocardia alaniniphila</name>
    <dbReference type="NCBI Taxonomy" id="75291"/>
    <lineage>
        <taxon>Bacteria</taxon>
        <taxon>Bacillati</taxon>
        <taxon>Actinomycetota</taxon>
        <taxon>Actinomycetes</taxon>
        <taxon>Pseudonocardiales</taxon>
        <taxon>Pseudonocardiaceae</taxon>
        <taxon>Pseudonocardia</taxon>
    </lineage>
</organism>
<dbReference type="Gene3D" id="2.120.10.30">
    <property type="entry name" value="TolB, C-terminal domain"/>
    <property type="match status" value="1"/>
</dbReference>
<protein>
    <submittedName>
        <fullName evidence="4">SMP-30/gluconolactonase/LRE family protein</fullName>
    </submittedName>
</protein>
<dbReference type="PANTHER" id="PTHR47572:SF4">
    <property type="entry name" value="LACTONASE DRP35"/>
    <property type="match status" value="1"/>
</dbReference>
<reference evidence="4 5" key="1">
    <citation type="submission" date="2022-03" db="EMBL/GenBank/DDBJ databases">
        <title>Pseudonocardia alaer sp. nov., a novel actinomycete isolated from reed forest soil.</title>
        <authorList>
            <person name="Wang L."/>
        </authorList>
    </citation>
    <scope>NUCLEOTIDE SEQUENCE [LARGE SCALE GENOMIC DNA]</scope>
    <source>
        <strain evidence="4 5">Y-16303</strain>
    </source>
</reference>
<dbReference type="EMBL" id="JAKXMK010000025">
    <property type="protein sequence ID" value="MCH6169419.1"/>
    <property type="molecule type" value="Genomic_DNA"/>
</dbReference>
<comment type="similarity">
    <text evidence="1">Belongs to the SMP-30/CGR1 family.</text>
</comment>
<dbReference type="PRINTS" id="PR01790">
    <property type="entry name" value="SMP30FAMILY"/>
</dbReference>
<name>A0ABS9TLK7_9PSEU</name>
<dbReference type="Proteomes" id="UP001299970">
    <property type="component" value="Unassembled WGS sequence"/>
</dbReference>
<dbReference type="RefSeq" id="WP_241040062.1">
    <property type="nucleotide sequence ID" value="NZ_BAAAJF010000045.1"/>
</dbReference>
<keyword evidence="5" id="KW-1185">Reference proteome</keyword>
<keyword evidence="2" id="KW-0378">Hydrolase</keyword>
<dbReference type="Pfam" id="PF08450">
    <property type="entry name" value="SGL"/>
    <property type="match status" value="1"/>
</dbReference>
<comment type="caution">
    <text evidence="4">The sequence shown here is derived from an EMBL/GenBank/DDBJ whole genome shotgun (WGS) entry which is preliminary data.</text>
</comment>
<dbReference type="InterPro" id="IPR005511">
    <property type="entry name" value="SMP-30"/>
</dbReference>
<dbReference type="InterPro" id="IPR011042">
    <property type="entry name" value="6-blade_b-propeller_TolB-like"/>
</dbReference>
<proteinExistence type="inferred from homology"/>
<evidence type="ECO:0000313" key="4">
    <source>
        <dbReference type="EMBL" id="MCH6169419.1"/>
    </source>
</evidence>
<evidence type="ECO:0000256" key="1">
    <source>
        <dbReference type="ARBA" id="ARBA00008853"/>
    </source>
</evidence>
<evidence type="ECO:0000256" key="2">
    <source>
        <dbReference type="ARBA" id="ARBA00022801"/>
    </source>
</evidence>
<dbReference type="SUPFAM" id="SSF63829">
    <property type="entry name" value="Calcium-dependent phosphotriesterase"/>
    <property type="match status" value="1"/>
</dbReference>
<dbReference type="InterPro" id="IPR013658">
    <property type="entry name" value="SGL"/>
</dbReference>
<sequence length="281" mass="30177">MSVDLSVVVEKYAFLEGPRWHDGRLWLSDFFMGVVVSVDPPGEPRVEAEVPNGASGTGWLPDGRLLVVSMRDRRVLRREPDGTLVEHADLSHIATGWCNDMVVDPQGRAYVGNFGYDLMAGEQARPAPLVRVDPDGTTTVATQGLRFPNGSVVIGDVLVVGETNGNRLSAFDIAPDGTLGPRRDWAAWDPAHGRVAPDGICADAEGAIWVADPAGNRAIRVREGGEIVQVVEPGTGVYACALGGADRRTLFLCTAPGFHERDRRHSREAEVLALRVAVPGV</sequence>
<dbReference type="InterPro" id="IPR051262">
    <property type="entry name" value="SMP-30/CGR1_Lactonase"/>
</dbReference>